<dbReference type="InterPro" id="IPR002350">
    <property type="entry name" value="Kazal_dom"/>
</dbReference>
<evidence type="ECO:0000256" key="1">
    <source>
        <dbReference type="SAM" id="SignalP"/>
    </source>
</evidence>
<dbReference type="AlphaFoldDB" id="A0A098S0J6"/>
<dbReference type="PROSITE" id="PS50093">
    <property type="entry name" value="PKD"/>
    <property type="match status" value="5"/>
</dbReference>
<sequence>MKNLTVLLLAFCSFFNSYATELSVSGSLLFGTDQDPVPGFEVELLLPSLDEYLFAITEADGSYTFTFDHDFSSMPTLTATVSTIDFCTGVFLTETVTLQESAPSATGVNLIVCGDINPPPPPEHCEAFFFMEQINADPYEVQFYDLSSTATPVESWFWDFGDGNTSNEASPLHTYAATGVYDVSLTITADTCTAIFTNPVYVEDFVPCDCDWNEYDPVCIEVAPGIVELFETLCYAECAGYSADDIVDCSDNGFDLCEAFFTYEQGADSLTLDFTSFSFTFGDSIMGYNWTFPDGGTSTEANPSYTFSETGSFDVNLTIVTESGCVSSYSQPVYVGDNGGPCNCDDVFDPVCVINEAGVIITMPSACVAICSGYGPDEIYDDCNFDDCDCPLVFEPVCVELFPGLIFEFPNACVAECEGFTAADFVDCEGDDNCYCPAIFDPVCVVENGDTLTFQNPCYAECEGFGPDQFVDCDIDAPCGCDDVFDPVCVATPSGQILTFPNACFAECEGYDSSVFFECDDPSDCNCYQVYDPVCVTLPNGVEIIFQNDCYAECEGFGPDEYAPCDGGGAYCEAYFEVSETDVPGQVQFSDFSFVFNDTVTEWFWDFGDGNSSTAQNPVHTYAETGMVEVSLTITTSEGCTSTIVHPIFLGSGGGAGNGPECQAMFSFEQDADDLLSFTFMDMSMGNDTDSWFWSFGDGNSSTEQDPTHTYAAPGLYLVTLTITSGDCMSSMSMIILTDFDILYDEDCLALFLPFKTDSLTYAFLNLSSDFGADYQWDFGDGNTSTEAMPVHTYTAPGNYEISLTMTTPDGCVSTFTVTINPVINGFTGQPSFLMAVDTDDNYEQPLGQIKAYPNPAREQATLDLDLQQGGAYELRLLNLNGQALWQQQYNWNAGRQQIDLDLSDVPAGMLMLQVRGEQGTETLRLIKQ</sequence>
<keyword evidence="1" id="KW-0732">Signal</keyword>
<dbReference type="InterPro" id="IPR035986">
    <property type="entry name" value="PKD_dom_sf"/>
</dbReference>
<dbReference type="PROSITE" id="PS51465">
    <property type="entry name" value="KAZAL_2"/>
    <property type="match status" value="2"/>
</dbReference>
<dbReference type="SMART" id="SM00089">
    <property type="entry name" value="PKD"/>
    <property type="match status" value="5"/>
</dbReference>
<dbReference type="InterPro" id="IPR013783">
    <property type="entry name" value="Ig-like_fold"/>
</dbReference>
<name>A0A098S0J6_9BACT</name>
<keyword evidence="5" id="KW-1185">Reference proteome</keyword>
<proteinExistence type="predicted"/>
<dbReference type="CDD" id="cd00146">
    <property type="entry name" value="PKD"/>
    <property type="match status" value="5"/>
</dbReference>
<reference evidence="4 5" key="1">
    <citation type="journal article" date="2014" name="Int. J. Syst. Evol. Microbiol.">
        <title>Phaeodactylibacter xiamenensis gen. nov., sp. nov., a member of the family Saprospiraceae isolated from the marine alga Phaeodactylum tricornutum.</title>
        <authorList>
            <person name="Chen Z.Jr."/>
            <person name="Lei X."/>
            <person name="Lai Q."/>
            <person name="Li Y."/>
            <person name="Zhang B."/>
            <person name="Zhang J."/>
            <person name="Zhang H."/>
            <person name="Yang L."/>
            <person name="Zheng W."/>
            <person name="Tian Y."/>
            <person name="Yu Z."/>
            <person name="Xu H.Jr."/>
            <person name="Zheng T."/>
        </authorList>
    </citation>
    <scope>NUCLEOTIDE SEQUENCE [LARGE SCALE GENOMIC DNA]</scope>
    <source>
        <strain evidence="4 5">KD52</strain>
    </source>
</reference>
<evidence type="ECO:0000313" key="4">
    <source>
        <dbReference type="EMBL" id="KGE85844.1"/>
    </source>
</evidence>
<dbReference type="InterPro" id="IPR000601">
    <property type="entry name" value="PKD_dom"/>
</dbReference>
<dbReference type="OrthoDB" id="1488789at2"/>
<evidence type="ECO:0000259" key="3">
    <source>
        <dbReference type="PROSITE" id="PS51465"/>
    </source>
</evidence>
<comment type="caution">
    <text evidence="4">The sequence shown here is derived from an EMBL/GenBank/DDBJ whole genome shotgun (WGS) entry which is preliminary data.</text>
</comment>
<dbReference type="Gene3D" id="2.60.40.10">
    <property type="entry name" value="Immunoglobulins"/>
    <property type="match status" value="5"/>
</dbReference>
<protein>
    <recommendedName>
        <fullName evidence="6">PKD domain-containing protein</fullName>
    </recommendedName>
</protein>
<dbReference type="InterPro" id="IPR022409">
    <property type="entry name" value="PKD/Chitinase_dom"/>
</dbReference>
<feature type="signal peptide" evidence="1">
    <location>
        <begin position="1"/>
        <end position="19"/>
    </location>
</feature>
<feature type="domain" description="PKD" evidence="2">
    <location>
        <begin position="144"/>
        <end position="203"/>
    </location>
</feature>
<accession>A0A098S0J6</accession>
<evidence type="ECO:0000259" key="2">
    <source>
        <dbReference type="PROSITE" id="PS50093"/>
    </source>
</evidence>
<evidence type="ECO:0000313" key="5">
    <source>
        <dbReference type="Proteomes" id="UP000029736"/>
    </source>
</evidence>
<dbReference type="Pfam" id="PF18911">
    <property type="entry name" value="PKD_4"/>
    <property type="match status" value="5"/>
</dbReference>
<feature type="domain" description="Kazal-like" evidence="3">
    <location>
        <begin position="422"/>
        <end position="475"/>
    </location>
</feature>
<feature type="domain" description="PKD" evidence="2">
    <location>
        <begin position="282"/>
        <end position="335"/>
    </location>
</feature>
<feature type="chain" id="PRO_5001939655" description="PKD domain-containing protein" evidence="1">
    <location>
        <begin position="20"/>
        <end position="929"/>
    </location>
</feature>
<dbReference type="STRING" id="1524460.IX84_24800"/>
<dbReference type="PANTHER" id="PTHR36842:SF1">
    <property type="entry name" value="PROTEIN TOLB"/>
    <property type="match status" value="1"/>
</dbReference>
<organism evidence="4 5">
    <name type="scientific">Phaeodactylibacter xiamenensis</name>
    <dbReference type="NCBI Taxonomy" id="1524460"/>
    <lineage>
        <taxon>Bacteria</taxon>
        <taxon>Pseudomonadati</taxon>
        <taxon>Bacteroidota</taxon>
        <taxon>Saprospiria</taxon>
        <taxon>Saprospirales</taxon>
        <taxon>Haliscomenobacteraceae</taxon>
        <taxon>Phaeodactylibacter</taxon>
    </lineage>
</organism>
<dbReference type="InterPro" id="IPR026444">
    <property type="entry name" value="Secre_tail"/>
</dbReference>
<feature type="domain" description="PKD" evidence="2">
    <location>
        <begin position="775"/>
        <end position="820"/>
    </location>
</feature>
<dbReference type="SUPFAM" id="SSF49299">
    <property type="entry name" value="PKD domain"/>
    <property type="match status" value="5"/>
</dbReference>
<dbReference type="EMBL" id="JPOS01000083">
    <property type="protein sequence ID" value="KGE85844.1"/>
    <property type="molecule type" value="Genomic_DNA"/>
</dbReference>
<feature type="domain" description="PKD" evidence="2">
    <location>
        <begin position="603"/>
        <end position="643"/>
    </location>
</feature>
<dbReference type="PANTHER" id="PTHR36842">
    <property type="entry name" value="PROTEIN TOLB HOMOLOG"/>
    <property type="match status" value="1"/>
</dbReference>
<feature type="domain" description="PKD" evidence="2">
    <location>
        <begin position="676"/>
        <end position="725"/>
    </location>
</feature>
<dbReference type="RefSeq" id="WP_044226702.1">
    <property type="nucleotide sequence ID" value="NZ_JBKAGJ010000002.1"/>
</dbReference>
<dbReference type="Proteomes" id="UP000029736">
    <property type="component" value="Unassembled WGS sequence"/>
</dbReference>
<evidence type="ECO:0008006" key="6">
    <source>
        <dbReference type="Google" id="ProtNLM"/>
    </source>
</evidence>
<gene>
    <name evidence="4" type="ORF">IX84_24800</name>
</gene>
<dbReference type="Pfam" id="PF18962">
    <property type="entry name" value="Por_Secre_tail"/>
    <property type="match status" value="1"/>
</dbReference>
<dbReference type="NCBIfam" id="TIGR04183">
    <property type="entry name" value="Por_Secre_tail"/>
    <property type="match status" value="1"/>
</dbReference>
<feature type="domain" description="Kazal-like" evidence="3">
    <location>
        <begin position="513"/>
        <end position="567"/>
    </location>
</feature>